<sequence>MSMLLRFDSLSFESSRFFQISSFFFPCR</sequence>
<evidence type="ECO:0000313" key="1">
    <source>
        <dbReference type="EMBL" id="MBW97409.1"/>
    </source>
</evidence>
<dbReference type="AlphaFoldDB" id="A0A2P2JVB5"/>
<protein>
    <submittedName>
        <fullName evidence="1">Uncharacterized protein</fullName>
    </submittedName>
</protein>
<dbReference type="EMBL" id="GGEC01016926">
    <property type="protein sequence ID" value="MBW97409.1"/>
    <property type="molecule type" value="Transcribed_RNA"/>
</dbReference>
<proteinExistence type="predicted"/>
<organism evidence="1">
    <name type="scientific">Rhizophora mucronata</name>
    <name type="common">Asiatic mangrove</name>
    <dbReference type="NCBI Taxonomy" id="61149"/>
    <lineage>
        <taxon>Eukaryota</taxon>
        <taxon>Viridiplantae</taxon>
        <taxon>Streptophyta</taxon>
        <taxon>Embryophyta</taxon>
        <taxon>Tracheophyta</taxon>
        <taxon>Spermatophyta</taxon>
        <taxon>Magnoliopsida</taxon>
        <taxon>eudicotyledons</taxon>
        <taxon>Gunneridae</taxon>
        <taxon>Pentapetalae</taxon>
        <taxon>rosids</taxon>
        <taxon>fabids</taxon>
        <taxon>Malpighiales</taxon>
        <taxon>Rhizophoraceae</taxon>
        <taxon>Rhizophora</taxon>
    </lineage>
</organism>
<reference evidence="1" key="1">
    <citation type="submission" date="2018-02" db="EMBL/GenBank/DDBJ databases">
        <title>Rhizophora mucronata_Transcriptome.</title>
        <authorList>
            <person name="Meera S.P."/>
            <person name="Sreeshan A."/>
            <person name="Augustine A."/>
        </authorList>
    </citation>
    <scope>NUCLEOTIDE SEQUENCE</scope>
    <source>
        <tissue evidence="1">Leaf</tissue>
    </source>
</reference>
<accession>A0A2P2JVB5</accession>
<name>A0A2P2JVB5_RHIMU</name>